<protein>
    <submittedName>
        <fullName evidence="5">Radical SAM protein</fullName>
    </submittedName>
</protein>
<evidence type="ECO:0000256" key="3">
    <source>
        <dbReference type="ARBA" id="ARBA00023014"/>
    </source>
</evidence>
<dbReference type="RefSeq" id="WP_353714949.1">
    <property type="nucleotide sequence ID" value="NZ_CP159307.1"/>
</dbReference>
<keyword evidence="3" id="KW-0411">Iron-sulfur</keyword>
<feature type="domain" description="Radical SAM core" evidence="4">
    <location>
        <begin position="25"/>
        <end position="177"/>
    </location>
</feature>
<proteinExistence type="predicted"/>
<dbReference type="InterPro" id="IPR040086">
    <property type="entry name" value="MJ0683-like"/>
</dbReference>
<evidence type="ECO:0000259" key="4">
    <source>
        <dbReference type="Pfam" id="PF04055"/>
    </source>
</evidence>
<dbReference type="GO" id="GO:0051536">
    <property type="term" value="F:iron-sulfur cluster binding"/>
    <property type="evidence" value="ECO:0007669"/>
    <property type="project" value="UniProtKB-KW"/>
</dbReference>
<evidence type="ECO:0000256" key="2">
    <source>
        <dbReference type="ARBA" id="ARBA00023004"/>
    </source>
</evidence>
<dbReference type="SFLD" id="SFLDG01084">
    <property type="entry name" value="Uncharacterised_Radical_SAM_Su"/>
    <property type="match status" value="1"/>
</dbReference>
<dbReference type="Pfam" id="PF04055">
    <property type="entry name" value="Radical_SAM"/>
    <property type="match status" value="1"/>
</dbReference>
<dbReference type="Gene3D" id="3.80.30.30">
    <property type="match status" value="1"/>
</dbReference>
<accession>A0AAU8GDL4</accession>
<dbReference type="EMBL" id="CP159307">
    <property type="protein sequence ID" value="XCH33739.1"/>
    <property type="molecule type" value="Genomic_DNA"/>
</dbReference>
<keyword evidence="1" id="KW-0479">Metal-binding</keyword>
<name>A0AAU8GDL4_9CHLR</name>
<dbReference type="InterPro" id="IPR007197">
    <property type="entry name" value="rSAM"/>
</dbReference>
<evidence type="ECO:0000313" key="5">
    <source>
        <dbReference type="EMBL" id="XCH33739.1"/>
    </source>
</evidence>
<organism evidence="5">
    <name type="scientific">Dehalogenimonas sp. 4OHTPN</name>
    <dbReference type="NCBI Taxonomy" id="3166643"/>
    <lineage>
        <taxon>Bacteria</taxon>
        <taxon>Bacillati</taxon>
        <taxon>Chloroflexota</taxon>
        <taxon>Dehalococcoidia</taxon>
        <taxon>Dehalococcoidales</taxon>
        <taxon>Dehalococcoidaceae</taxon>
        <taxon>Dehalogenimonas</taxon>
    </lineage>
</organism>
<dbReference type="PANTHER" id="PTHR43432:SF3">
    <property type="entry name" value="SLR0285 PROTEIN"/>
    <property type="match status" value="1"/>
</dbReference>
<dbReference type="GO" id="GO:0003824">
    <property type="term" value="F:catalytic activity"/>
    <property type="evidence" value="ECO:0007669"/>
    <property type="project" value="InterPro"/>
</dbReference>
<dbReference type="PANTHER" id="PTHR43432">
    <property type="entry name" value="SLR0285 PROTEIN"/>
    <property type="match status" value="1"/>
</dbReference>
<evidence type="ECO:0000256" key="1">
    <source>
        <dbReference type="ARBA" id="ARBA00022723"/>
    </source>
</evidence>
<reference evidence="5" key="1">
    <citation type="submission" date="2024-06" db="EMBL/GenBank/DDBJ databases">
        <title>A Novel Isolate, Dehalogenimonas sp. Strain 4OHTPN, Dechlorinates Aromatic 4 Hydroxy chlorothalonil by a Novel Reductive Dehalogenase.</title>
        <authorList>
            <person name="Liu G."/>
        </authorList>
    </citation>
    <scope>NUCLEOTIDE SEQUENCE</scope>
    <source>
        <strain evidence="5">4OHTPN</strain>
    </source>
</reference>
<dbReference type="GO" id="GO:0046872">
    <property type="term" value="F:metal ion binding"/>
    <property type="evidence" value="ECO:0007669"/>
    <property type="project" value="UniProtKB-KW"/>
</dbReference>
<sequence>MTTTQITSAREITSGTKEWADYNVNCVKGCRHDCRYCYAKIMAKRFGRTDEATWKVMVVNDCVVEGKYRKFPGRVMFPSTHDIIDDPEIKNACFKVITELLKSGNDVLITTKPSLPVIQEIVTKFAAFRPQLQFRFTITSIENDLLSFWEPGAPTFTERLTALKCAHDASFRTSVSVEPFLDHDPRELIDTVLPYVTESIWVGPMNYIARMGVSEYDEPQYARIRQIIVRENLQRIYDDLKDIPHIRFKDSMRNRLSISQGVSPVAELARV</sequence>
<gene>
    <name evidence="5" type="ORF">ABV300_02375</name>
</gene>
<dbReference type="AlphaFoldDB" id="A0AAU8GDL4"/>
<dbReference type="SUPFAM" id="SSF102114">
    <property type="entry name" value="Radical SAM enzymes"/>
    <property type="match status" value="1"/>
</dbReference>
<keyword evidence="2" id="KW-0408">Iron</keyword>
<dbReference type="InterPro" id="IPR058240">
    <property type="entry name" value="rSAM_sf"/>
</dbReference>
<dbReference type="SFLD" id="SFLDS00029">
    <property type="entry name" value="Radical_SAM"/>
    <property type="match status" value="1"/>
</dbReference>